<keyword evidence="1" id="KW-0433">Leucine-rich repeat</keyword>
<dbReference type="InterPro" id="IPR001611">
    <property type="entry name" value="Leu-rich_rpt"/>
</dbReference>
<keyword evidence="3" id="KW-1185">Reference proteome</keyword>
<dbReference type="Gene3D" id="3.80.10.10">
    <property type="entry name" value="Ribonuclease Inhibitor"/>
    <property type="match status" value="1"/>
</dbReference>
<accession>A0AAJ7S136</accession>
<evidence type="ECO:0000256" key="2">
    <source>
        <dbReference type="ARBA" id="ARBA00022737"/>
    </source>
</evidence>
<name>A0AAJ7S136_9HYME</name>
<protein>
    <submittedName>
        <fullName evidence="4">Uncharacterized protein LOC113463813 isoform X1</fullName>
    </submittedName>
</protein>
<dbReference type="SUPFAM" id="SSF52058">
    <property type="entry name" value="L domain-like"/>
    <property type="match status" value="1"/>
</dbReference>
<dbReference type="InterPro" id="IPR050216">
    <property type="entry name" value="LRR_domain-containing"/>
</dbReference>
<dbReference type="Pfam" id="PF13855">
    <property type="entry name" value="LRR_8"/>
    <property type="match status" value="1"/>
</dbReference>
<evidence type="ECO:0000256" key="1">
    <source>
        <dbReference type="ARBA" id="ARBA00022614"/>
    </source>
</evidence>
<gene>
    <name evidence="4" type="primary">LOC113463813</name>
</gene>
<dbReference type="Proteomes" id="UP000694925">
    <property type="component" value="Unplaced"/>
</dbReference>
<proteinExistence type="predicted"/>
<evidence type="ECO:0000313" key="3">
    <source>
        <dbReference type="Proteomes" id="UP000694925"/>
    </source>
</evidence>
<keyword evidence="2" id="KW-0677">Repeat</keyword>
<dbReference type="GO" id="GO:0005737">
    <property type="term" value="C:cytoplasm"/>
    <property type="evidence" value="ECO:0007669"/>
    <property type="project" value="TreeGrafter"/>
</dbReference>
<dbReference type="KEGG" id="ccal:113463813"/>
<organism evidence="3 4">
    <name type="scientific">Ceratina calcarata</name>
    <dbReference type="NCBI Taxonomy" id="156304"/>
    <lineage>
        <taxon>Eukaryota</taxon>
        <taxon>Metazoa</taxon>
        <taxon>Ecdysozoa</taxon>
        <taxon>Arthropoda</taxon>
        <taxon>Hexapoda</taxon>
        <taxon>Insecta</taxon>
        <taxon>Pterygota</taxon>
        <taxon>Neoptera</taxon>
        <taxon>Endopterygota</taxon>
        <taxon>Hymenoptera</taxon>
        <taxon>Apocrita</taxon>
        <taxon>Aculeata</taxon>
        <taxon>Apoidea</taxon>
        <taxon>Anthophila</taxon>
        <taxon>Apidae</taxon>
        <taxon>Ceratina</taxon>
        <taxon>Zadontomerus</taxon>
    </lineage>
</organism>
<sequence>MLYLSNNNLIEVPEEIFTALKYLEWFDVRNNQLTCLPTSIKRHMCLETILLQGNKMEYLPLELCTLANLKTLQVAENPLIVPPKHIVASGCAAILEFLRTEWNNAHPEEKVEPKENKIEPKLSTILCYQSPRMHKKKIAPLNDAVYDKNVSTREKRISYKPSNRYYGEISFSNNTYTLEEKLKFYNSCLQKMTEFKSRKKQQFTDETDNYLENEIKEINDKILHLTGPSPRSVYVRKNVGILKTYRRAIEKECRRVVNKVNMPVFVKIKNKTPLRKNDNKYKDDIEDGERVFDIVTKDGKRFQLNPLRLNDSNWMFSCLQNYIGIKE</sequence>
<dbReference type="PANTHER" id="PTHR48051">
    <property type="match status" value="1"/>
</dbReference>
<dbReference type="RefSeq" id="XP_026669002.1">
    <property type="nucleotide sequence ID" value="XM_026813201.1"/>
</dbReference>
<evidence type="ECO:0000313" key="4">
    <source>
        <dbReference type="RefSeq" id="XP_026669002.1"/>
    </source>
</evidence>
<dbReference type="InterPro" id="IPR032675">
    <property type="entry name" value="LRR_dom_sf"/>
</dbReference>
<reference evidence="4" key="1">
    <citation type="submission" date="2025-08" db="UniProtKB">
        <authorList>
            <consortium name="RefSeq"/>
        </authorList>
    </citation>
    <scope>IDENTIFICATION</scope>
    <source>
        <tissue evidence="4">Whole body</tissue>
    </source>
</reference>
<dbReference type="AlphaFoldDB" id="A0AAJ7S136"/>
<dbReference type="PANTHER" id="PTHR48051:SF54">
    <property type="entry name" value="LEUCINE-RICH REPEAT-CONTAINING PROTEIN"/>
    <property type="match status" value="1"/>
</dbReference>
<dbReference type="GeneID" id="113463813"/>